<dbReference type="PROSITE" id="PS00028">
    <property type="entry name" value="ZINC_FINGER_C2H2_1"/>
    <property type="match status" value="1"/>
</dbReference>
<dbReference type="AlphaFoldDB" id="A0A5N6WK84"/>
<sequence length="286" mass="32655">MADKRSYFLKCPVPHCSRQYYGARSRDCLRDHLRGFSLKCDRHSEKFRQCYPRAYRSSSTRYTCSVCSRQFTRSSVLKRHIETHKPKLYTCPRCKKEFQQHRNVIEHLGKYRCRGSEHGNLGKKGTQVHPQNLDGISDTKSSQTRTEPRTNKAYITEENMSGFNLSNICAYDANPEQAASRTYAPQQTPDTAQNSDPSTLIQTYDLSAIVEEPGYATASTSIFGAENKGDYYPLPTAIESFDISTLIQEYGDTFGSKMIENFDLSTLVYPYSEPVLPTTFRSDYTP</sequence>
<dbReference type="Pfam" id="PF00096">
    <property type="entry name" value="zf-C2H2"/>
    <property type="match status" value="1"/>
</dbReference>
<dbReference type="EMBL" id="ML741874">
    <property type="protein sequence ID" value="KAE8321285.1"/>
    <property type="molecule type" value="Genomic_DNA"/>
</dbReference>
<dbReference type="SUPFAM" id="SSF57667">
    <property type="entry name" value="beta-beta-alpha zinc fingers"/>
    <property type="match status" value="1"/>
</dbReference>
<dbReference type="FunFam" id="3.30.160.60:FF:000446">
    <property type="entry name" value="Zinc finger protein"/>
    <property type="match status" value="1"/>
</dbReference>
<keyword evidence="8" id="KW-1185">Reference proteome</keyword>
<keyword evidence="3" id="KW-0862">Zinc</keyword>
<keyword evidence="2 4" id="KW-0863">Zinc-finger</keyword>
<evidence type="ECO:0000256" key="5">
    <source>
        <dbReference type="SAM" id="MobiDB-lite"/>
    </source>
</evidence>
<reference evidence="8" key="1">
    <citation type="submission" date="2019-04" db="EMBL/GenBank/DDBJ databases">
        <title>Friends and foes A comparative genomics studyof 23 Aspergillus species from section Flavi.</title>
        <authorList>
            <consortium name="DOE Joint Genome Institute"/>
            <person name="Kjaerbolling I."/>
            <person name="Vesth T."/>
            <person name="Frisvad J.C."/>
            <person name="Nybo J.L."/>
            <person name="Theobald S."/>
            <person name="Kildgaard S."/>
            <person name="Isbrandt T."/>
            <person name="Kuo A."/>
            <person name="Sato A."/>
            <person name="Lyhne E.K."/>
            <person name="Kogle M.E."/>
            <person name="Wiebenga A."/>
            <person name="Kun R.S."/>
            <person name="Lubbers R.J."/>
            <person name="Makela M.R."/>
            <person name="Barry K."/>
            <person name="Chovatia M."/>
            <person name="Clum A."/>
            <person name="Daum C."/>
            <person name="Haridas S."/>
            <person name="He G."/>
            <person name="LaButti K."/>
            <person name="Lipzen A."/>
            <person name="Mondo S."/>
            <person name="Riley R."/>
            <person name="Salamov A."/>
            <person name="Simmons B.A."/>
            <person name="Magnuson J.K."/>
            <person name="Henrissat B."/>
            <person name="Mortensen U.H."/>
            <person name="Larsen T.O."/>
            <person name="Devries R.P."/>
            <person name="Grigoriev I.V."/>
            <person name="Machida M."/>
            <person name="Baker S.E."/>
            <person name="Andersen M.R."/>
        </authorList>
    </citation>
    <scope>NUCLEOTIDE SEQUENCE [LARGE SCALE GENOMIC DNA]</scope>
    <source>
        <strain evidence="8">CBS 130017</strain>
    </source>
</reference>
<evidence type="ECO:0000256" key="2">
    <source>
        <dbReference type="ARBA" id="ARBA00022771"/>
    </source>
</evidence>
<dbReference type="Gene3D" id="3.30.160.60">
    <property type="entry name" value="Classic Zinc Finger"/>
    <property type="match status" value="1"/>
</dbReference>
<dbReference type="InterPro" id="IPR013087">
    <property type="entry name" value="Znf_C2H2_type"/>
</dbReference>
<proteinExistence type="predicted"/>
<keyword evidence="1" id="KW-0479">Metal-binding</keyword>
<feature type="region of interest" description="Disordered" evidence="5">
    <location>
        <begin position="179"/>
        <end position="198"/>
    </location>
</feature>
<evidence type="ECO:0000313" key="8">
    <source>
        <dbReference type="Proteomes" id="UP000325945"/>
    </source>
</evidence>
<name>A0A5N6WK84_9EURO</name>
<organism evidence="7 8">
    <name type="scientific">Aspergillus sergii</name>
    <dbReference type="NCBI Taxonomy" id="1034303"/>
    <lineage>
        <taxon>Eukaryota</taxon>
        <taxon>Fungi</taxon>
        <taxon>Dikarya</taxon>
        <taxon>Ascomycota</taxon>
        <taxon>Pezizomycotina</taxon>
        <taxon>Eurotiomycetes</taxon>
        <taxon>Eurotiomycetidae</taxon>
        <taxon>Eurotiales</taxon>
        <taxon>Aspergillaceae</taxon>
        <taxon>Aspergillus</taxon>
        <taxon>Aspergillus subgen. Circumdati</taxon>
    </lineage>
</organism>
<evidence type="ECO:0000256" key="3">
    <source>
        <dbReference type="ARBA" id="ARBA00022833"/>
    </source>
</evidence>
<feature type="region of interest" description="Disordered" evidence="5">
    <location>
        <begin position="119"/>
        <end position="151"/>
    </location>
</feature>
<accession>A0A5N6WK84</accession>
<evidence type="ECO:0000259" key="6">
    <source>
        <dbReference type="PROSITE" id="PS50157"/>
    </source>
</evidence>
<dbReference type="InterPro" id="IPR036236">
    <property type="entry name" value="Znf_C2H2_sf"/>
</dbReference>
<evidence type="ECO:0000256" key="4">
    <source>
        <dbReference type="PROSITE-ProRule" id="PRU00042"/>
    </source>
</evidence>
<dbReference type="SMART" id="SM00355">
    <property type="entry name" value="ZnF_C2H2"/>
    <property type="match status" value="3"/>
</dbReference>
<evidence type="ECO:0000313" key="7">
    <source>
        <dbReference type="EMBL" id="KAE8321285.1"/>
    </source>
</evidence>
<feature type="domain" description="C2H2-type" evidence="6">
    <location>
        <begin position="62"/>
        <end position="84"/>
    </location>
</feature>
<dbReference type="GO" id="GO:0008270">
    <property type="term" value="F:zinc ion binding"/>
    <property type="evidence" value="ECO:0007669"/>
    <property type="project" value="UniProtKB-KW"/>
</dbReference>
<evidence type="ECO:0000256" key="1">
    <source>
        <dbReference type="ARBA" id="ARBA00022723"/>
    </source>
</evidence>
<gene>
    <name evidence="7" type="ORF">BDV39DRAFT_186075</name>
</gene>
<dbReference type="Proteomes" id="UP000325945">
    <property type="component" value="Unassembled WGS sequence"/>
</dbReference>
<dbReference type="PROSITE" id="PS50157">
    <property type="entry name" value="ZINC_FINGER_C2H2_2"/>
    <property type="match status" value="1"/>
</dbReference>
<protein>
    <recommendedName>
        <fullName evidence="6">C2H2-type domain-containing protein</fullName>
    </recommendedName>
</protein>